<dbReference type="AlphaFoldDB" id="A0A814TRL3"/>
<gene>
    <name evidence="4" type="ORF">BJG266_LOCUS9850</name>
    <name evidence="5" type="ORF">QVE165_LOCUS23782</name>
</gene>
<dbReference type="PROSITE" id="PS50088">
    <property type="entry name" value="ANK_REPEAT"/>
    <property type="match status" value="1"/>
</dbReference>
<dbReference type="SUPFAM" id="SSF48403">
    <property type="entry name" value="Ankyrin repeat"/>
    <property type="match status" value="1"/>
</dbReference>
<dbReference type="SMART" id="SM00248">
    <property type="entry name" value="ANK"/>
    <property type="match status" value="1"/>
</dbReference>
<dbReference type="PANTHER" id="PTHR24171:SF8">
    <property type="entry name" value="BRCA1-ASSOCIATED RING DOMAIN PROTEIN 1"/>
    <property type="match status" value="1"/>
</dbReference>
<dbReference type="PROSITE" id="PS51996">
    <property type="entry name" value="TR_MART"/>
    <property type="match status" value="1"/>
</dbReference>
<sequence length="967" mass="113351">METIKKQLIDILPYASTNDGVKKLFNDNLQLSINVVNECLTLDDKYLAEIFGKDKYNTGFMMITKLSLHLLSNIKNLKVLECDHLYRIGLLTIKIMHNEYIYKSMENFYDVFFRYRFQSNNITECLLEHIQNITDSSLIRIICSWLDIVVHYQRVIRKGSVDLEYSYFDPRKIISECIIKQIYNLPSNLRLRGSFLFYLTFIPYPHINDDEKLASICRQHILSQMKDLNEWTSDTVHCVMGNICLITKHYAKQFKDDIEYSQSLLRIVTHTKFHQSLVSTWTNDKTILIHTIIEYFYENIDNNEKMKVILISGIDQLQKLYENIKCESTKMKLCYLILVSTNEESKVSDTILLACFQYINNLYIITQNQDTKPREQYDFLPVLKKACRYDSIKDAIIRLNKINELVDLIRHHSDVVCDILALLSTKSDAQKILQTNHTFFCYMASRNWNDQVALSCSNTELAKRIKTHLQESYHNILILNECNDDMEKEKLILSCEFMIVCLTNDYHEFQSELVLVYKNQITIVPIVFEDETKYCPEEPFLKFFLEKYSSLLIRANINELSNSLAHQIESARQIHVQLFPSSFNTINNLNELIADLVKCTDTAKDLYKACKENEISKMKEYLQNIDIRILNERISNGSTSLHIASYNGHNEIVRLLLKAGASRTIRNWPYELTPYEEARTQSTKDLFRIKLDQDKSDHFINNDVYIEWMTTSRNPGQKRTYLREKLNQLKTYKNNNVGDIYRELVERMYAYIDTLSLTNNMKQIAQQYFVEMRETLDPVYIIKAYTSGTGFHKYYNEFIAQHAIDFFDPFSIDIHIDYSIVKYLTTSIAIIMYSESFYKYRYCGQTYRGMTITEKDLYKYVVNSKIMNKSFLSTSKSKETAEVFSGCVQEQLPIQTLNEQATDIAAFCTYIIKNSETALDLEKISEFGEAESEVLILPFSIFEVKSVQRLSTNKVHIELEEVSDEFS</sequence>
<dbReference type="Gene3D" id="1.25.40.20">
    <property type="entry name" value="Ankyrin repeat-containing domain"/>
    <property type="match status" value="1"/>
</dbReference>
<dbReference type="GO" id="GO:0004842">
    <property type="term" value="F:ubiquitin-protein transferase activity"/>
    <property type="evidence" value="ECO:0007669"/>
    <property type="project" value="TreeGrafter"/>
</dbReference>
<dbReference type="Proteomes" id="UP000663832">
    <property type="component" value="Unassembled WGS sequence"/>
</dbReference>
<evidence type="ECO:0000256" key="2">
    <source>
        <dbReference type="ARBA" id="ARBA00023043"/>
    </source>
</evidence>
<dbReference type="EMBL" id="CAJNOM010000163">
    <property type="protein sequence ID" value="CAF1165010.1"/>
    <property type="molecule type" value="Genomic_DNA"/>
</dbReference>
<keyword evidence="1" id="KW-0677">Repeat</keyword>
<dbReference type="Gene3D" id="3.90.176.10">
    <property type="entry name" value="Toxin ADP-ribosyltransferase, Chain A, domain 1"/>
    <property type="match status" value="1"/>
</dbReference>
<dbReference type="GO" id="GO:0031436">
    <property type="term" value="C:BRCA1-BARD1 complex"/>
    <property type="evidence" value="ECO:0007669"/>
    <property type="project" value="TreeGrafter"/>
</dbReference>
<dbReference type="SUPFAM" id="SSF56399">
    <property type="entry name" value="ADP-ribosylation"/>
    <property type="match status" value="1"/>
</dbReference>
<keyword evidence="6" id="KW-1185">Reference proteome</keyword>
<evidence type="ECO:0000256" key="1">
    <source>
        <dbReference type="ARBA" id="ARBA00022737"/>
    </source>
</evidence>
<name>A0A814TRL3_9BILA</name>
<keyword evidence="2 3" id="KW-0040">ANK repeat</keyword>
<comment type="caution">
    <text evidence="5">The sequence shown here is derived from an EMBL/GenBank/DDBJ whole genome shotgun (WGS) entry which is preliminary data.</text>
</comment>
<evidence type="ECO:0000313" key="4">
    <source>
        <dbReference type="EMBL" id="CAF0889145.1"/>
    </source>
</evidence>
<dbReference type="GO" id="GO:0085020">
    <property type="term" value="P:protein K6-linked ubiquitination"/>
    <property type="evidence" value="ECO:0007669"/>
    <property type="project" value="TreeGrafter"/>
</dbReference>
<dbReference type="Pfam" id="PF00023">
    <property type="entry name" value="Ank"/>
    <property type="match status" value="1"/>
</dbReference>
<protein>
    <submittedName>
        <fullName evidence="5">Uncharacterized protein</fullName>
    </submittedName>
</protein>
<evidence type="ECO:0000313" key="5">
    <source>
        <dbReference type="EMBL" id="CAF1165010.1"/>
    </source>
</evidence>
<feature type="repeat" description="ANK" evidence="3">
    <location>
        <begin position="636"/>
        <end position="668"/>
    </location>
</feature>
<dbReference type="GO" id="GO:0070531">
    <property type="term" value="C:BRCA1-A complex"/>
    <property type="evidence" value="ECO:0007669"/>
    <property type="project" value="TreeGrafter"/>
</dbReference>
<reference evidence="5" key="1">
    <citation type="submission" date="2021-02" db="EMBL/GenBank/DDBJ databases">
        <authorList>
            <person name="Nowell W R."/>
        </authorList>
    </citation>
    <scope>NUCLEOTIDE SEQUENCE</scope>
</reference>
<dbReference type="InterPro" id="IPR002110">
    <property type="entry name" value="Ankyrin_rpt"/>
</dbReference>
<accession>A0A814TRL3</accession>
<dbReference type="PANTHER" id="PTHR24171">
    <property type="entry name" value="ANKYRIN REPEAT DOMAIN-CONTAINING PROTEIN 39-RELATED"/>
    <property type="match status" value="1"/>
</dbReference>
<dbReference type="EMBL" id="CAJNOI010000033">
    <property type="protein sequence ID" value="CAF0889145.1"/>
    <property type="molecule type" value="Genomic_DNA"/>
</dbReference>
<evidence type="ECO:0000313" key="6">
    <source>
        <dbReference type="Proteomes" id="UP000663832"/>
    </source>
</evidence>
<dbReference type="InterPro" id="IPR036770">
    <property type="entry name" value="Ankyrin_rpt-contain_sf"/>
</dbReference>
<proteinExistence type="predicted"/>
<dbReference type="Proteomes" id="UP000663877">
    <property type="component" value="Unassembled WGS sequence"/>
</dbReference>
<organism evidence="5 6">
    <name type="scientific">Adineta steineri</name>
    <dbReference type="NCBI Taxonomy" id="433720"/>
    <lineage>
        <taxon>Eukaryota</taxon>
        <taxon>Metazoa</taxon>
        <taxon>Spiralia</taxon>
        <taxon>Gnathifera</taxon>
        <taxon>Rotifera</taxon>
        <taxon>Eurotatoria</taxon>
        <taxon>Bdelloidea</taxon>
        <taxon>Adinetida</taxon>
        <taxon>Adinetidae</taxon>
        <taxon>Adineta</taxon>
    </lineage>
</organism>
<dbReference type="PROSITE" id="PS50297">
    <property type="entry name" value="ANK_REP_REGION"/>
    <property type="match status" value="1"/>
</dbReference>
<dbReference type="OrthoDB" id="10006794at2759"/>
<evidence type="ECO:0000256" key="3">
    <source>
        <dbReference type="PROSITE-ProRule" id="PRU00023"/>
    </source>
</evidence>